<evidence type="ECO:0000256" key="3">
    <source>
        <dbReference type="ARBA" id="ARBA00023295"/>
    </source>
</evidence>
<keyword evidence="5" id="KW-0472">Membrane</keyword>
<dbReference type="Gene3D" id="2.60.120.560">
    <property type="entry name" value="Exo-inulinase, domain 1"/>
    <property type="match status" value="1"/>
</dbReference>
<dbReference type="InterPro" id="IPR013320">
    <property type="entry name" value="ConA-like_dom_sf"/>
</dbReference>
<dbReference type="InterPro" id="IPR018053">
    <property type="entry name" value="Glyco_hydro_32_AS"/>
</dbReference>
<evidence type="ECO:0000256" key="1">
    <source>
        <dbReference type="ARBA" id="ARBA00009902"/>
    </source>
</evidence>
<gene>
    <name evidence="7" type="ORF">PAECIP111891_04589</name>
</gene>
<organism evidence="7 8">
    <name type="scientific">Paenibacillus allorhizoplanae</name>
    <dbReference type="NCBI Taxonomy" id="2905648"/>
    <lineage>
        <taxon>Bacteria</taxon>
        <taxon>Bacillati</taxon>
        <taxon>Bacillota</taxon>
        <taxon>Bacilli</taxon>
        <taxon>Bacillales</taxon>
        <taxon>Paenibacillaceae</taxon>
        <taxon>Paenibacillus</taxon>
    </lineage>
</organism>
<dbReference type="SUPFAM" id="SSF49899">
    <property type="entry name" value="Concanavalin A-like lectins/glucanases"/>
    <property type="match status" value="1"/>
</dbReference>
<comment type="similarity">
    <text evidence="1">Belongs to the glycosyl hydrolase 32 family.</text>
</comment>
<dbReference type="PANTHER" id="PTHR42800:SF1">
    <property type="entry name" value="EXOINULINASE INUD (AFU_ORTHOLOGUE AFUA_5G00480)"/>
    <property type="match status" value="1"/>
</dbReference>
<dbReference type="Gene3D" id="2.115.10.20">
    <property type="entry name" value="Glycosyl hydrolase domain, family 43"/>
    <property type="match status" value="1"/>
</dbReference>
<dbReference type="Pfam" id="PF00251">
    <property type="entry name" value="Glyco_hydro_32N"/>
    <property type="match status" value="1"/>
</dbReference>
<evidence type="ECO:0000256" key="4">
    <source>
        <dbReference type="SAM" id="MobiDB-lite"/>
    </source>
</evidence>
<dbReference type="PANTHER" id="PTHR42800">
    <property type="entry name" value="EXOINULINASE INUD (AFU_ORTHOLOGUE AFUA_5G00480)"/>
    <property type="match status" value="1"/>
</dbReference>
<dbReference type="SUPFAM" id="SSF49373">
    <property type="entry name" value="Invasin/intimin cell-adhesion fragments"/>
    <property type="match status" value="1"/>
</dbReference>
<feature type="domain" description="SLH" evidence="6">
    <location>
        <begin position="2184"/>
        <end position="2242"/>
    </location>
</feature>
<name>A0ABM9CNK8_9BACL</name>
<feature type="compositionally biased region" description="Polar residues" evidence="4">
    <location>
        <begin position="1959"/>
        <end position="1969"/>
    </location>
</feature>
<dbReference type="InterPro" id="IPR008964">
    <property type="entry name" value="Invasin/intimin_cell_adhesion"/>
</dbReference>
<dbReference type="SMART" id="SM00635">
    <property type="entry name" value="BID_2"/>
    <property type="match status" value="1"/>
</dbReference>
<evidence type="ECO:0000256" key="5">
    <source>
        <dbReference type="SAM" id="Phobius"/>
    </source>
</evidence>
<dbReference type="PROSITE" id="PS00609">
    <property type="entry name" value="GLYCOSYL_HYDROL_F32"/>
    <property type="match status" value="1"/>
</dbReference>
<evidence type="ECO:0000313" key="8">
    <source>
        <dbReference type="Proteomes" id="UP000838821"/>
    </source>
</evidence>
<keyword evidence="8" id="KW-1185">Reference proteome</keyword>
<evidence type="ECO:0000256" key="2">
    <source>
        <dbReference type="ARBA" id="ARBA00022801"/>
    </source>
</evidence>
<protein>
    <recommendedName>
        <fullName evidence="6">SLH domain-containing protein</fullName>
    </recommendedName>
</protein>
<dbReference type="CDD" id="cd18622">
    <property type="entry name" value="GH32_Inu-like"/>
    <property type="match status" value="1"/>
</dbReference>
<keyword evidence="5" id="KW-0812">Transmembrane</keyword>
<keyword evidence="3" id="KW-0326">Glycosidase</keyword>
<keyword evidence="5" id="KW-1133">Transmembrane helix</keyword>
<evidence type="ECO:0000259" key="6">
    <source>
        <dbReference type="PROSITE" id="PS51272"/>
    </source>
</evidence>
<dbReference type="Gene3D" id="2.60.120.260">
    <property type="entry name" value="Galactose-binding domain-like"/>
    <property type="match status" value="6"/>
</dbReference>
<feature type="transmembrane region" description="Helical" evidence="5">
    <location>
        <begin position="55"/>
        <end position="75"/>
    </location>
</feature>
<feature type="region of interest" description="Disordered" evidence="4">
    <location>
        <begin position="1959"/>
        <end position="1978"/>
    </location>
</feature>
<proteinExistence type="inferred from homology"/>
<reference evidence="7" key="1">
    <citation type="submission" date="2022-01" db="EMBL/GenBank/DDBJ databases">
        <authorList>
            <person name="Criscuolo A."/>
        </authorList>
    </citation>
    <scope>NUCLEOTIDE SEQUENCE</scope>
    <source>
        <strain evidence="7">CIP111891</strain>
    </source>
</reference>
<dbReference type="InterPro" id="IPR003343">
    <property type="entry name" value="Big_2"/>
</dbReference>
<dbReference type="InterPro" id="IPR001362">
    <property type="entry name" value="Glyco_hydro_32"/>
</dbReference>
<dbReference type="InterPro" id="IPR013148">
    <property type="entry name" value="Glyco_hydro_32_N"/>
</dbReference>
<dbReference type="EMBL" id="CAKMMW010000016">
    <property type="protein sequence ID" value="CAH1217564.1"/>
    <property type="molecule type" value="Genomic_DNA"/>
</dbReference>
<dbReference type="Pfam" id="PF08244">
    <property type="entry name" value="Glyco_hydro_32C"/>
    <property type="match status" value="1"/>
</dbReference>
<dbReference type="SUPFAM" id="SSF75005">
    <property type="entry name" value="Arabinanase/levansucrase/invertase"/>
    <property type="match status" value="1"/>
</dbReference>
<evidence type="ECO:0000313" key="7">
    <source>
        <dbReference type="EMBL" id="CAH1217564.1"/>
    </source>
</evidence>
<feature type="domain" description="SLH" evidence="6">
    <location>
        <begin position="2243"/>
        <end position="2306"/>
    </location>
</feature>
<dbReference type="Pfam" id="PF00395">
    <property type="entry name" value="SLH"/>
    <property type="match status" value="3"/>
</dbReference>
<keyword evidence="2" id="KW-0378">Hydrolase</keyword>
<dbReference type="PROSITE" id="PS51272">
    <property type="entry name" value="SLH"/>
    <property type="match status" value="3"/>
</dbReference>
<dbReference type="SMART" id="SM00640">
    <property type="entry name" value="Glyco_32"/>
    <property type="match status" value="1"/>
</dbReference>
<dbReference type="Gene3D" id="2.60.40.1080">
    <property type="match status" value="1"/>
</dbReference>
<accession>A0ABM9CNK8</accession>
<dbReference type="InterPro" id="IPR013189">
    <property type="entry name" value="Glyco_hydro_32_C"/>
</dbReference>
<dbReference type="Proteomes" id="UP000838821">
    <property type="component" value="Unassembled WGS sequence"/>
</dbReference>
<dbReference type="InterPro" id="IPR001119">
    <property type="entry name" value="SLH_dom"/>
</dbReference>
<dbReference type="InterPro" id="IPR023296">
    <property type="entry name" value="Glyco_hydro_beta-prop_sf"/>
</dbReference>
<comment type="caution">
    <text evidence="7">The sequence shown here is derived from an EMBL/GenBank/DDBJ whole genome shotgun (WGS) entry which is preliminary data.</text>
</comment>
<feature type="domain" description="SLH" evidence="6">
    <location>
        <begin position="2311"/>
        <end position="2366"/>
    </location>
</feature>
<sequence length="2366" mass="259921">MFSRKISTLAREFSIIFSFYRMYDEDEEKTNIYSFRGFMKGVTEMAISARKLKSNVALGLASFMLFSNVVAFSGISTAANALQHPVTIANPDFEAGDLSGWMTTGNAFSDLPSSIQHFWGDHPFKQNETYHVWGWNPEAIDPSDSSKNISDSRTGTLRSSTFRLSGNGEVNFLVGGGNDIDNLYVSLVRASDHTILFKSAGFALPDQYERYVRVNWQAQDYIGEDLYIEVVDNSTSQHINVDDFHVYNVTNSIDNPSFETGDLRGWNAKGDAFSVSNAVTYGEDQTSYYQKGKYFVSGLNGDAGSAEAKSGSLQSSSFKLEGTGEVNFLIGGTNDLDHTYVALVRESDDTELYRATGSSLGDGLESMKRVIWDASAHLGEVVYLKAVDLGQGHINVDDFRVYNTIHNVVNPDFETGDLTGWTVVSGEVPGQVSPTVNYWHENPINKTGQFHFWGDDMKQGSIKSSMFVLGGTGEINFMMGGGNLDTQYIALMRASDNTELMRANNTQFADSEAYARVTWDASAHLGEQVYLMLVDQIAAGGWQHVNLDDIHVYNLPHDIVNPDFETGDLTGWTVTSAEAPGRVTSEVNYWHPDPINKVGEYHFWGDDWKEGTIQSSTFVLGGNGEINFMLGGGNFPQTEYVALVRASDGKELIKSTHTAHAGSEGYDRVVWDASAFTGEEVYLKVVDSVPGGGWQHVNLDDIHVFNNDPTDILNPSFETGTLEGWQAAGDAFTGTVSAETMSGEDPINPIGNYYIQGLAGAGSGNADAKTGSLQSSVFKLGGNGEINFMLSGNHDPSNLYVALVNAEDNSILYSETPANGELNPESLRRIVWDAKAYLGQKVFLKVMDNSLIGHLNVDDFHVRNTGSPSYMMNNEDFEKGDLSGWTVGGDAFSVSDQDTDSSGIAYGQQRNYHVVGHNEATGTLTSSTFRLAGTGTVNFKISGDIDVDHLYVSLVRASDNKELFRAAAHNSNSYQTVIWDASKFINEELYFSIVDNVATGHLNVDDFNYYVSHEVMNGDFESGDLRGWKVVEGNAFDNTITTQDKFWGTKPFKHSGLYHLWGFQGGGDGRKGIMESSHFIALGDKNIPTSGRLTFLMGGGSDIDNLYVALVRDRTGEILYTSTGMSDEQYSEHVFDATPYAGEELYFRIVDQTTAGFGHLNLDRFVTVNAVSQLENSGFETGDLSGWTLEGEAFADSVSNLLGNGNYGTYYVNGNKASNPALTGTLSSKVFQLTGTGILSFLVAGGKDAAQLHVALVRASDHMELFRATGSDSDIFQDVTWDASAYLGEEVYFKVVDNKTSGIFGYMSVDDFQLSIPREKYLEQYRPQFHFTPEKNWMNDPNGMVYFDGEYHLFFQHTPFSTSPAFDKMHWGHAVSKDLTHWEELPVALAPDELGAIFSGGAVYDANNTSGFFNEEGSGLVAFYTQNGAKQVQSIAYSKDKGRTWIKYDGNPVLLPDAAADLREPKGNAPDFRDPKVFWHEATSKWIMLLAVGHHIEFYSSPNLKEWTYENSFGSDGLGSHFGIYECPDLIELPVDGDPTKKKWVMIISTGDGNGNRRDVDPEPPGKGSGMMYFVGTFDGKTFTPDERPTADQSNWIDYGSDFYAAVTWSNIRDELERPVWLGWMSNWRYASNTPTSTWRGAMSIPRTVELKTTTDGIRLIQQPVQQLEELRKPVLHWTNFQVGQDNNVLQAVYGSTMEIVAEFGIQDASEFGFKVRKSNSQETVIGYDTSSQKVFVDRTHSGGPDVSDIVPVRQEAPLIPENNKIKLHIFVDEDTLEVFANDGRKVFTDQIFPDSNSKGLELYAENGEVNVNSLSIYQLDSIWADRSIKKLQMDKRSYTLETNSTLSTVVSALVLSPMTQTVSQAVYGGAIPDTSNSVTGIVYGGLQGMPLTVYGYGDLTSKQIVTDQAVFKSSDPSVAIVTAAGKVYGKRPGQTLITAAYKGHVTTASVTVLQSYETHSDPTPETPVTTGAGTTQNNQGRLVVPTSLINKIAVGKVSKETLSKALDAARADAKGTKKITIELDKADDVKGYSIEIPSAFISSNHANRQFEIRSPIGTMTLSSQMFTEGAFNENDNIVLSMTLVDRDAAGNGKQSEIGARPILELSATLNGKVIPWRNADAPVQVAIKYTPTAEEMNNADHLVVWYLDPSGSIVPVPNAKFNKATGEMIFKTIHFSYYAIAYVNKSFDDLNDYAWAKKQVELLASKGIIQGTTETAFAPQEDITRADFILLLVRALKLTAQADSSFDDVNSDDYYYEAVSIAKKLGITTGIDGSHFNPNASITRQDMIVMLNRAMAAAKRDTAKGAKSDLTVFQDSNDISSYAIDSVSSLVKSHIIEGNNGKIHPLDHTTRAETAVVLYRLLIQE</sequence>